<name>A0A2U2PDR6_9SPHI</name>
<dbReference type="RefSeq" id="WP_109416781.1">
    <property type="nucleotide sequence ID" value="NZ_QEAS01000013.1"/>
</dbReference>
<evidence type="ECO:0000313" key="1">
    <source>
        <dbReference type="EMBL" id="PWG79537.1"/>
    </source>
</evidence>
<comment type="caution">
    <text evidence="1">The sequence shown here is derived from an EMBL/GenBank/DDBJ whole genome shotgun (WGS) entry which is preliminary data.</text>
</comment>
<organism evidence="1 2">
    <name type="scientific">Pararcticibacter amylolyticus</name>
    <dbReference type="NCBI Taxonomy" id="2173175"/>
    <lineage>
        <taxon>Bacteria</taxon>
        <taxon>Pseudomonadati</taxon>
        <taxon>Bacteroidota</taxon>
        <taxon>Sphingobacteriia</taxon>
        <taxon>Sphingobacteriales</taxon>
        <taxon>Sphingobacteriaceae</taxon>
        <taxon>Pararcticibacter</taxon>
    </lineage>
</organism>
<keyword evidence="2" id="KW-1185">Reference proteome</keyword>
<sequence length="61" mass="7245">MRLRKIAFNLCTGDAGERFLIEVQLSKQKHFRERALFYTSKLIVAQAPKGFQRQNRDIYRS</sequence>
<protein>
    <submittedName>
        <fullName evidence="1">Uncharacterized protein</fullName>
    </submittedName>
</protein>
<gene>
    <name evidence="1" type="ORF">DDR33_15815</name>
</gene>
<proteinExistence type="predicted"/>
<accession>A0A2U2PDR6</accession>
<evidence type="ECO:0000313" key="2">
    <source>
        <dbReference type="Proteomes" id="UP000245647"/>
    </source>
</evidence>
<reference evidence="1 2" key="1">
    <citation type="submission" date="2018-04" db="EMBL/GenBank/DDBJ databases">
        <title>Pedobacter chongqingensis sp. nov., isolated from a rottenly hemp rope.</title>
        <authorList>
            <person name="Cai Y."/>
        </authorList>
    </citation>
    <scope>NUCLEOTIDE SEQUENCE [LARGE SCALE GENOMIC DNA]</scope>
    <source>
        <strain evidence="1 2">FJ4-8</strain>
    </source>
</reference>
<dbReference type="Proteomes" id="UP000245647">
    <property type="component" value="Unassembled WGS sequence"/>
</dbReference>
<dbReference type="EMBL" id="QEAS01000013">
    <property type="protein sequence ID" value="PWG79537.1"/>
    <property type="molecule type" value="Genomic_DNA"/>
</dbReference>
<dbReference type="Pfam" id="PF12784">
    <property type="entry name" value="PDDEXK_2"/>
    <property type="match status" value="1"/>
</dbReference>
<dbReference type="OrthoDB" id="9803508at2"/>
<dbReference type="AlphaFoldDB" id="A0A2U2PDR6"/>